<accession>A0ABT5P350</accession>
<name>A0ABT5P350_9PSED</name>
<evidence type="ECO:0000313" key="1">
    <source>
        <dbReference type="EMBL" id="MDD1012703.1"/>
    </source>
</evidence>
<dbReference type="SUPFAM" id="SSF52777">
    <property type="entry name" value="CoA-dependent acyltransferases"/>
    <property type="match status" value="1"/>
</dbReference>
<reference evidence="1 2" key="1">
    <citation type="submission" date="2022-05" db="EMBL/GenBank/DDBJ databases">
        <title>Novel Pseudomonas spp. Isolated from a Rainbow Trout Aquaculture Facility.</title>
        <authorList>
            <person name="Testerman T."/>
            <person name="Graf J."/>
        </authorList>
    </citation>
    <scope>NUCLEOTIDE SEQUENCE [LARGE SCALE GENOMIC DNA]</scope>
    <source>
        <strain evidence="1 2">ID1025</strain>
    </source>
</reference>
<organism evidence="1 2">
    <name type="scientific">Pseudomonas rubra</name>
    <dbReference type="NCBI Taxonomy" id="2942627"/>
    <lineage>
        <taxon>Bacteria</taxon>
        <taxon>Pseudomonadati</taxon>
        <taxon>Pseudomonadota</taxon>
        <taxon>Gammaproteobacteria</taxon>
        <taxon>Pseudomonadales</taxon>
        <taxon>Pseudomonadaceae</taxon>
        <taxon>Pseudomonas</taxon>
    </lineage>
</organism>
<gene>
    <name evidence="1" type="ORF">M5G17_03265</name>
</gene>
<comment type="caution">
    <text evidence="1">The sequence shown here is derived from an EMBL/GenBank/DDBJ whole genome shotgun (WGS) entry which is preliminary data.</text>
</comment>
<dbReference type="Proteomes" id="UP001148184">
    <property type="component" value="Unassembled WGS sequence"/>
</dbReference>
<evidence type="ECO:0008006" key="3">
    <source>
        <dbReference type="Google" id="ProtNLM"/>
    </source>
</evidence>
<dbReference type="EMBL" id="JAMDGZ010000007">
    <property type="protein sequence ID" value="MDD1012703.1"/>
    <property type="molecule type" value="Genomic_DNA"/>
</dbReference>
<evidence type="ECO:0000313" key="2">
    <source>
        <dbReference type="Proteomes" id="UP001148184"/>
    </source>
</evidence>
<dbReference type="RefSeq" id="WP_273891579.1">
    <property type="nucleotide sequence ID" value="NZ_JAMDGP010000030.1"/>
</dbReference>
<keyword evidence="2" id="KW-1185">Reference proteome</keyword>
<sequence length="428" mass="47113">MTESSEVFSIKTHLGRFAVLRATSEQQARQRLGATAGGLDDSDDQHTVELNKSQLSMVYAQLLGKNLTANNVVYLFKPEQVAAASVDLASLARQLKRLHPLIACRVVRVQGEYAFDLDPLPPSTLLLTKVPAFEGLQDCVEHFLQQPLSLFEDDLFYLFKVRIGETLHLGACLHHILGNHVGQFNVLRSVQQLAQQLPGTGQPGDFSFVSNNLMLADEYERQVDAYSADWEAQRHRYTRLARLPAPLASAQALQLRAPLAIDSLALEGPQRLVQFLQVYRQSCAAALGVEAAIVNVLVDWADSSVTSGFSTYTVPIALEPADSTLQQQVAQLNARLAQALLGYEEILGALQLYDFTPSFLFNLVELTNQDAAWLQRYIANPVSEKPKTLLDLTLIKSALGHEVLLNSYLPAALAESFLACFVAGVQQI</sequence>
<proteinExistence type="predicted"/>
<protein>
    <recommendedName>
        <fullName evidence="3">Condensation domain-containing protein</fullName>
    </recommendedName>
</protein>